<dbReference type="PANTHER" id="PTHR40386:SF1">
    <property type="entry name" value="SMALL INTEGRAL MEMBRANE PROTEIN 26"/>
    <property type="match status" value="1"/>
</dbReference>
<keyword evidence="2" id="KW-0472">Membrane</keyword>
<reference evidence="3" key="2">
    <citation type="submission" date="2025-09" db="UniProtKB">
        <authorList>
            <consortium name="Ensembl"/>
        </authorList>
    </citation>
    <scope>IDENTIFICATION</scope>
</reference>
<sequence>MKPARAAVWNARAALVYSLGAWTTLGALIYYGRMEKGGTGTGTGSGNENDPEASQLRKEVHTKEYPFGLTVTTEITYKEVQPPLTRLLRRMVSFFVPDDGPPSEK</sequence>
<evidence type="ECO:0000313" key="3">
    <source>
        <dbReference type="Ensembl" id="ENSJHYP00000018609.1"/>
    </source>
</evidence>
<dbReference type="AlphaFoldDB" id="A0A8C5JHQ8"/>
<protein>
    <recommendedName>
        <fullName evidence="5">Small integral membrane protein 26</fullName>
    </recommendedName>
</protein>
<reference evidence="3" key="1">
    <citation type="submission" date="2025-08" db="UniProtKB">
        <authorList>
            <consortium name="Ensembl"/>
        </authorList>
    </citation>
    <scope>IDENTIFICATION</scope>
</reference>
<dbReference type="PANTHER" id="PTHR40386">
    <property type="entry name" value="SMALL INTEGRAL MEMBRANE PROTEIN 26"/>
    <property type="match status" value="1"/>
</dbReference>
<dbReference type="InterPro" id="IPR038831">
    <property type="entry name" value="SMIM26"/>
</dbReference>
<name>A0A8C5JHQ8_JUNHY</name>
<keyword evidence="2" id="KW-0812">Transmembrane</keyword>
<feature type="region of interest" description="Disordered" evidence="1">
    <location>
        <begin position="38"/>
        <end position="59"/>
    </location>
</feature>
<evidence type="ECO:0000313" key="4">
    <source>
        <dbReference type="Proteomes" id="UP000694408"/>
    </source>
</evidence>
<evidence type="ECO:0000256" key="1">
    <source>
        <dbReference type="SAM" id="MobiDB-lite"/>
    </source>
</evidence>
<dbReference type="Ensembl" id="ENSJHYT00000022458.1">
    <property type="protein sequence ID" value="ENSJHYP00000018609.1"/>
    <property type="gene ID" value="ENSJHYG00000014155.1"/>
</dbReference>
<dbReference type="Proteomes" id="UP000694408">
    <property type="component" value="Unplaced"/>
</dbReference>
<evidence type="ECO:0000256" key="2">
    <source>
        <dbReference type="SAM" id="Phobius"/>
    </source>
</evidence>
<dbReference type="OMA" id="SGACEVY"/>
<accession>A0A8C5JHQ8</accession>
<keyword evidence="2" id="KW-1133">Transmembrane helix</keyword>
<keyword evidence="4" id="KW-1185">Reference proteome</keyword>
<proteinExistence type="predicted"/>
<feature type="transmembrane region" description="Helical" evidence="2">
    <location>
        <begin position="12"/>
        <end position="31"/>
    </location>
</feature>
<evidence type="ECO:0008006" key="5">
    <source>
        <dbReference type="Google" id="ProtNLM"/>
    </source>
</evidence>
<organism evidence="3 4">
    <name type="scientific">Junco hyemalis</name>
    <name type="common">Dark-eyed junco</name>
    <dbReference type="NCBI Taxonomy" id="40217"/>
    <lineage>
        <taxon>Eukaryota</taxon>
        <taxon>Metazoa</taxon>
        <taxon>Chordata</taxon>
        <taxon>Craniata</taxon>
        <taxon>Vertebrata</taxon>
        <taxon>Euteleostomi</taxon>
        <taxon>Archelosauria</taxon>
        <taxon>Archosauria</taxon>
        <taxon>Dinosauria</taxon>
        <taxon>Saurischia</taxon>
        <taxon>Theropoda</taxon>
        <taxon>Coelurosauria</taxon>
        <taxon>Aves</taxon>
        <taxon>Neognathae</taxon>
        <taxon>Neoaves</taxon>
        <taxon>Telluraves</taxon>
        <taxon>Australaves</taxon>
        <taxon>Passeriformes</taxon>
        <taxon>Passerellidae</taxon>
        <taxon>Junco</taxon>
    </lineage>
</organism>